<name>X0PE13_9LACO</name>
<dbReference type="InterPro" id="IPR003772">
    <property type="entry name" value="YceD"/>
</dbReference>
<proteinExistence type="predicted"/>
<dbReference type="eggNOG" id="COG1399">
    <property type="taxonomic scope" value="Bacteria"/>
</dbReference>
<dbReference type="STRING" id="1423734.FC83_GL000822"/>
<dbReference type="OrthoDB" id="9790372at2"/>
<feature type="region of interest" description="Disordered" evidence="1">
    <location>
        <begin position="158"/>
        <end position="185"/>
    </location>
</feature>
<dbReference type="RefSeq" id="WP_035452382.1">
    <property type="nucleotide sequence ID" value="NZ_AZGA01000011.1"/>
</dbReference>
<dbReference type="AlphaFoldDB" id="X0PE13"/>
<sequence length="185" mass="21243">MLKWKLAELGKFQKTPLEVDTTEDLSTSLQTRFEEILAATPFKIKATLTFDDPVWLLDAHVQGTVTVPSTRSLTPVKWPIDQHFTEIYVTDDADAKEFEEDEVVLSFEDEVFDLQKAIEDNIILSLPTQILTPEEAQENLMPKGKDWDVISENDYQKQVETDQGTPNPEFEKLKNLFNEDHQDKG</sequence>
<evidence type="ECO:0000256" key="1">
    <source>
        <dbReference type="SAM" id="MobiDB-lite"/>
    </source>
</evidence>
<keyword evidence="3" id="KW-1185">Reference proteome</keyword>
<feature type="compositionally biased region" description="Basic and acidic residues" evidence="1">
    <location>
        <begin position="169"/>
        <end position="185"/>
    </location>
</feature>
<reference evidence="2 3" key="1">
    <citation type="journal article" date="2015" name="Genome Announc.">
        <title>Expanding the biotechnology potential of lactobacilli through comparative genomics of 213 strains and associated genera.</title>
        <authorList>
            <person name="Sun Z."/>
            <person name="Harris H.M."/>
            <person name="McCann A."/>
            <person name="Guo C."/>
            <person name="Argimon S."/>
            <person name="Zhang W."/>
            <person name="Yang X."/>
            <person name="Jeffery I.B."/>
            <person name="Cooney J.C."/>
            <person name="Kagawa T.F."/>
            <person name="Liu W."/>
            <person name="Song Y."/>
            <person name="Salvetti E."/>
            <person name="Wrobel A."/>
            <person name="Rasinkangas P."/>
            <person name="Parkhill J."/>
            <person name="Rea M.C."/>
            <person name="O'Sullivan O."/>
            <person name="Ritari J."/>
            <person name="Douillard F.P."/>
            <person name="Paul Ross R."/>
            <person name="Yang R."/>
            <person name="Briner A.E."/>
            <person name="Felis G.E."/>
            <person name="de Vos W.M."/>
            <person name="Barrangou R."/>
            <person name="Klaenhammer T.R."/>
            <person name="Caufield P.W."/>
            <person name="Cui Y."/>
            <person name="Zhang H."/>
            <person name="O'Toole P.W."/>
        </authorList>
    </citation>
    <scope>NUCLEOTIDE SEQUENCE [LARGE SCALE GENOMIC DNA]</scope>
    <source>
        <strain evidence="2 3">DSM 18527</strain>
    </source>
</reference>
<dbReference type="Proteomes" id="UP000051236">
    <property type="component" value="Unassembled WGS sequence"/>
</dbReference>
<protein>
    <submittedName>
        <fullName evidence="2">Nucleic acid-binding protein</fullName>
    </submittedName>
</protein>
<dbReference type="EMBL" id="AZGA01000011">
    <property type="protein sequence ID" value="KRM35795.1"/>
    <property type="molecule type" value="Genomic_DNA"/>
</dbReference>
<evidence type="ECO:0000313" key="2">
    <source>
        <dbReference type="EMBL" id="KRM35795.1"/>
    </source>
</evidence>
<dbReference type="Pfam" id="PF02620">
    <property type="entry name" value="YceD"/>
    <property type="match status" value="1"/>
</dbReference>
<organism evidence="2 3">
    <name type="scientific">Agrilactobacillus composti DSM 18527 = JCM 14202</name>
    <dbReference type="NCBI Taxonomy" id="1423734"/>
    <lineage>
        <taxon>Bacteria</taxon>
        <taxon>Bacillati</taxon>
        <taxon>Bacillota</taxon>
        <taxon>Bacilli</taxon>
        <taxon>Lactobacillales</taxon>
        <taxon>Lactobacillaceae</taxon>
        <taxon>Agrilactobacillus</taxon>
    </lineage>
</organism>
<gene>
    <name evidence="2" type="ORF">FC83_GL000822</name>
</gene>
<accession>X0PE13</accession>
<comment type="caution">
    <text evidence="2">The sequence shown here is derived from an EMBL/GenBank/DDBJ whole genome shotgun (WGS) entry which is preliminary data.</text>
</comment>
<evidence type="ECO:0000313" key="3">
    <source>
        <dbReference type="Proteomes" id="UP000051236"/>
    </source>
</evidence>
<dbReference type="PATRIC" id="fig|1423734.3.peg.831"/>